<comment type="subunit">
    <text evidence="8">Part of a complex composed of FtsB, FtsL and FtsQ.</text>
</comment>
<evidence type="ECO:0000256" key="9">
    <source>
        <dbReference type="NCBIfam" id="TIGR02209"/>
    </source>
</evidence>
<dbReference type="GO" id="GO:0032153">
    <property type="term" value="C:cell division site"/>
    <property type="evidence" value="ECO:0007669"/>
    <property type="project" value="UniProtKB-UniRule"/>
</dbReference>
<keyword evidence="4 8" id="KW-0812">Transmembrane</keyword>
<keyword evidence="6 8" id="KW-0472">Membrane</keyword>
<dbReference type="PANTHER" id="PTHR37479:SF1">
    <property type="entry name" value="CELL DIVISION PROTEIN FTSL"/>
    <property type="match status" value="1"/>
</dbReference>
<feature type="transmembrane region" description="Helical" evidence="8">
    <location>
        <begin position="62"/>
        <end position="80"/>
    </location>
</feature>
<evidence type="ECO:0000256" key="7">
    <source>
        <dbReference type="ARBA" id="ARBA00023306"/>
    </source>
</evidence>
<protein>
    <recommendedName>
        <fullName evidence="8 9">Cell division protein FtsL</fullName>
    </recommendedName>
</protein>
<dbReference type="EMBL" id="CP021425">
    <property type="protein sequence ID" value="ARU58699.1"/>
    <property type="molecule type" value="Genomic_DNA"/>
</dbReference>
<dbReference type="RefSeq" id="WP_198343096.1">
    <property type="nucleotide sequence ID" value="NZ_CP021425.1"/>
</dbReference>
<dbReference type="GO" id="GO:0043093">
    <property type="term" value="P:FtsZ-dependent cytokinesis"/>
    <property type="evidence" value="ECO:0007669"/>
    <property type="project" value="UniProtKB-UniRule"/>
</dbReference>
<evidence type="ECO:0000313" key="10">
    <source>
        <dbReference type="EMBL" id="ARU58699.1"/>
    </source>
</evidence>
<dbReference type="InterPro" id="IPR011922">
    <property type="entry name" value="Cell_div_FtsL"/>
</dbReference>
<dbReference type="Pfam" id="PF04999">
    <property type="entry name" value="FtsL"/>
    <property type="match status" value="1"/>
</dbReference>
<evidence type="ECO:0000256" key="4">
    <source>
        <dbReference type="ARBA" id="ARBA00022692"/>
    </source>
</evidence>
<evidence type="ECO:0000256" key="6">
    <source>
        <dbReference type="ARBA" id="ARBA00023136"/>
    </source>
</evidence>
<evidence type="ECO:0000256" key="1">
    <source>
        <dbReference type="ARBA" id="ARBA00004401"/>
    </source>
</evidence>
<evidence type="ECO:0000313" key="11">
    <source>
        <dbReference type="Proteomes" id="UP000196027"/>
    </source>
</evidence>
<keyword evidence="2 8" id="KW-1003">Cell membrane</keyword>
<evidence type="ECO:0000256" key="3">
    <source>
        <dbReference type="ARBA" id="ARBA00022618"/>
    </source>
</evidence>
<accession>A0A1Y0IEW6</accession>
<keyword evidence="3 8" id="KW-0132">Cell division</keyword>
<dbReference type="GO" id="GO:0005886">
    <property type="term" value="C:plasma membrane"/>
    <property type="evidence" value="ECO:0007669"/>
    <property type="project" value="UniProtKB-SubCell"/>
</dbReference>
<gene>
    <name evidence="8 10" type="primary">ftsL</name>
    <name evidence="10" type="ORF">OLMES_4704</name>
</gene>
<evidence type="ECO:0000256" key="2">
    <source>
        <dbReference type="ARBA" id="ARBA00022475"/>
    </source>
</evidence>
<dbReference type="Proteomes" id="UP000196027">
    <property type="component" value="Chromosome"/>
</dbReference>
<evidence type="ECO:0000256" key="5">
    <source>
        <dbReference type="ARBA" id="ARBA00022989"/>
    </source>
</evidence>
<dbReference type="NCBIfam" id="TIGR02209">
    <property type="entry name" value="ftsL_broad"/>
    <property type="match status" value="1"/>
</dbReference>
<keyword evidence="5 8" id="KW-1133">Transmembrane helix</keyword>
<dbReference type="KEGG" id="ome:OLMES_4704"/>
<dbReference type="HAMAP" id="MF_00910">
    <property type="entry name" value="FtsL"/>
    <property type="match status" value="1"/>
</dbReference>
<keyword evidence="7 8" id="KW-0131">Cell cycle</keyword>
<dbReference type="AlphaFoldDB" id="A0A1Y0IEW6"/>
<organism evidence="10 11">
    <name type="scientific">Oleiphilus messinensis</name>
    <dbReference type="NCBI Taxonomy" id="141451"/>
    <lineage>
        <taxon>Bacteria</taxon>
        <taxon>Pseudomonadati</taxon>
        <taxon>Pseudomonadota</taxon>
        <taxon>Gammaproteobacteria</taxon>
        <taxon>Oceanospirillales</taxon>
        <taxon>Oleiphilaceae</taxon>
        <taxon>Oleiphilus</taxon>
    </lineage>
</organism>
<keyword evidence="8" id="KW-0997">Cell inner membrane</keyword>
<reference evidence="10 11" key="1">
    <citation type="submission" date="2017-05" db="EMBL/GenBank/DDBJ databases">
        <title>Genomic insights into alkan degradation activity of Oleiphilus messinensis.</title>
        <authorList>
            <person name="Kozyavkin S.A."/>
            <person name="Slesarev A.I."/>
            <person name="Golyshin P.N."/>
            <person name="Korzhenkov A."/>
            <person name="Golyshina O.N."/>
            <person name="Toshchakov S.V."/>
        </authorList>
    </citation>
    <scope>NUCLEOTIDE SEQUENCE [LARGE SCALE GENOMIC DNA]</scope>
    <source>
        <strain evidence="10 11">ME102</strain>
    </source>
</reference>
<comment type="function">
    <text evidence="8">Essential cell division protein. May link together the upstream cell division proteins, which are predominantly cytoplasmic, with the downstream cell division proteins, which are predominantly periplasmic.</text>
</comment>
<comment type="similarity">
    <text evidence="8">Belongs to the FtsL family.</text>
</comment>
<evidence type="ECO:0000256" key="8">
    <source>
        <dbReference type="HAMAP-Rule" id="MF_00910"/>
    </source>
</evidence>
<comment type="subcellular location">
    <subcellularLocation>
        <location evidence="8">Cell inner membrane</location>
        <topology evidence="8">Single-pass type II membrane protein</topology>
    </subcellularLocation>
    <subcellularLocation>
        <location evidence="1">Cell membrane</location>
        <topology evidence="1">Single-pass type II membrane protein</topology>
    </subcellularLocation>
    <text evidence="8">Localizes to the division septum where it forms a ring structure.</text>
</comment>
<keyword evidence="11" id="KW-1185">Reference proteome</keyword>
<dbReference type="PANTHER" id="PTHR37479">
    <property type="entry name" value="CELL DIVISION PROTEIN FTSL"/>
    <property type="match status" value="1"/>
</dbReference>
<sequence length="144" mass="16242">MNMVLTLLQFCSERIAVGVLRGYGSGSAIWLLKPELDVVRKLKVPGLSRKADGISWWSAPTWISIVCIVAILGSAMGVIYTSHLTRKLYSELEVLQDERDAFQSEWSQLLLEQSAWSAHGRIEHIAIEEMEMRVPDQDETVIVQ</sequence>
<name>A0A1Y0IEW6_9GAMM</name>
<proteinExistence type="inferred from homology"/>